<dbReference type="PROSITE" id="PS51257">
    <property type="entry name" value="PROKAR_LIPOPROTEIN"/>
    <property type="match status" value="1"/>
</dbReference>
<keyword evidence="1" id="KW-0732">Signal</keyword>
<reference evidence="2 3" key="1">
    <citation type="submission" date="2019-11" db="EMBL/GenBank/DDBJ databases">
        <title>Whole-genome sequence of a Rhodoblastus acidophilus DSM 142.</title>
        <authorList>
            <person name="Kyndt J.A."/>
            <person name="Meyer T.E."/>
        </authorList>
    </citation>
    <scope>NUCLEOTIDE SEQUENCE [LARGE SCALE GENOMIC DNA]</scope>
    <source>
        <strain evidence="2 3">DSM 142</strain>
    </source>
</reference>
<evidence type="ECO:0000256" key="1">
    <source>
        <dbReference type="SAM" id="SignalP"/>
    </source>
</evidence>
<feature type="chain" id="PRO_5026838479" description="Transporter" evidence="1">
    <location>
        <begin position="36"/>
        <end position="319"/>
    </location>
</feature>
<organism evidence="2 3">
    <name type="scientific">Rhodoblastus acidophilus</name>
    <name type="common">Rhodopseudomonas acidophila</name>
    <dbReference type="NCBI Taxonomy" id="1074"/>
    <lineage>
        <taxon>Bacteria</taxon>
        <taxon>Pseudomonadati</taxon>
        <taxon>Pseudomonadota</taxon>
        <taxon>Alphaproteobacteria</taxon>
        <taxon>Hyphomicrobiales</taxon>
        <taxon>Rhodoblastaceae</taxon>
        <taxon>Rhodoblastus</taxon>
    </lineage>
</organism>
<name>A0A6N8DN56_RHOAC</name>
<dbReference type="AlphaFoldDB" id="A0A6N8DN56"/>
<proteinExistence type="predicted"/>
<sequence length="319" mass="34282">MRMFGSAWDARNGLVKWMGAFAAGAAMIACAPAQADTPAWRTGALGAALGGGVTEHEHVDTEHIFGFTMGSDIGEKGEIEFENENVGLFGKRTGAYNTLGALNLLKFVVTDNFRIAPGLSWGAYGISNVPGYDNRSQAAFQGAVLEIRYKLLDRETMPFGLTLHAQPGWSPTDEASGAPAVGYGSEFALLADKELIKDRLWGAFNLWYGLGVSNDIGANAWSQDSSLELHGALSTRVGSSLVLGGEMRYLRAYEGLGLNRFSGEALYIGPTFSTHVTKHIGLSGTVNFQVAGDAAGYSRGLDLDNFERIQSMLRFNMLF</sequence>
<evidence type="ECO:0000313" key="3">
    <source>
        <dbReference type="Proteomes" id="UP000439113"/>
    </source>
</evidence>
<feature type="signal peptide" evidence="1">
    <location>
        <begin position="1"/>
        <end position="35"/>
    </location>
</feature>
<dbReference type="Proteomes" id="UP000439113">
    <property type="component" value="Unassembled WGS sequence"/>
</dbReference>
<accession>A0A6N8DN56</accession>
<dbReference type="OrthoDB" id="8004182at2"/>
<comment type="caution">
    <text evidence="2">The sequence shown here is derived from an EMBL/GenBank/DDBJ whole genome shotgun (WGS) entry which is preliminary data.</text>
</comment>
<evidence type="ECO:0008006" key="4">
    <source>
        <dbReference type="Google" id="ProtNLM"/>
    </source>
</evidence>
<evidence type="ECO:0000313" key="2">
    <source>
        <dbReference type="EMBL" id="MTV30985.1"/>
    </source>
</evidence>
<dbReference type="EMBL" id="WNKS01000005">
    <property type="protein sequence ID" value="MTV30985.1"/>
    <property type="molecule type" value="Genomic_DNA"/>
</dbReference>
<protein>
    <recommendedName>
        <fullName evidence="4">Transporter</fullName>
    </recommendedName>
</protein>
<gene>
    <name evidence="2" type="ORF">GJ654_08250</name>
</gene>